<dbReference type="RefSeq" id="WP_229675509.1">
    <property type="nucleotide sequence ID" value="NZ_BJYE01000025.1"/>
</dbReference>
<dbReference type="PANTHER" id="PTHR38451">
    <property type="entry name" value="TRNA (ADENINE(22)-N(1))-METHYLTRANSFERASE"/>
    <property type="match status" value="1"/>
</dbReference>
<accession>A0A511X387</accession>
<dbReference type="Pfam" id="PF04816">
    <property type="entry name" value="TrmK"/>
    <property type="match status" value="1"/>
</dbReference>
<dbReference type="EMBL" id="BJYE01000025">
    <property type="protein sequence ID" value="GEN57402.1"/>
    <property type="molecule type" value="Genomic_DNA"/>
</dbReference>
<proteinExistence type="predicted"/>
<keyword evidence="2" id="KW-1185">Reference proteome</keyword>
<keyword evidence="1" id="KW-0808">Transferase</keyword>
<dbReference type="STRING" id="442899.SAMN05720591_10777"/>
<organism evidence="1 2">
    <name type="scientific">Halolactibacillus alkaliphilus</name>
    <dbReference type="NCBI Taxonomy" id="442899"/>
    <lineage>
        <taxon>Bacteria</taxon>
        <taxon>Bacillati</taxon>
        <taxon>Bacillota</taxon>
        <taxon>Bacilli</taxon>
        <taxon>Bacillales</taxon>
        <taxon>Bacillaceae</taxon>
        <taxon>Halolactibacillus</taxon>
    </lineage>
</organism>
<dbReference type="PANTHER" id="PTHR38451:SF1">
    <property type="entry name" value="TRNA (ADENINE(22)-N(1))-METHYLTRANSFERASE"/>
    <property type="match status" value="1"/>
</dbReference>
<gene>
    <name evidence="1" type="ORF">HAL01_18660</name>
</gene>
<dbReference type="Proteomes" id="UP000321400">
    <property type="component" value="Unassembled WGS sequence"/>
</dbReference>
<dbReference type="GO" id="GO:0160105">
    <property type="term" value="F:tRNA (adenine(22)-N1)-methyltransferase activity"/>
    <property type="evidence" value="ECO:0007669"/>
    <property type="project" value="InterPro"/>
</dbReference>
<dbReference type="Gene3D" id="3.40.50.150">
    <property type="entry name" value="Vaccinia Virus protein VP39"/>
    <property type="match status" value="1"/>
</dbReference>
<evidence type="ECO:0000313" key="2">
    <source>
        <dbReference type="Proteomes" id="UP000321400"/>
    </source>
</evidence>
<name>A0A511X387_9BACI</name>
<sequence length="237" mass="26621">MEIINLSERLTLVSSFIASGAYFADIGSDHAYLPIYVCQKDLTAKGIAGELNQGPYEAALTHVAGNQLTDRISVRKGNGLSVIEEEPVDTVVICGMGGGLIKTILDEGEKHLKNVTRLVLQPNIDSHYLRAWLVSHHYELVSEEILKEDGHIYEILVADKVAEDISLTDKAQLFGPFLLKQSSDIFKEKWQREKLNIERVIKEMSKAKVINQEKLQSFQTQLAWIKEVLKDDDTITD</sequence>
<dbReference type="Gene3D" id="1.10.287.1890">
    <property type="match status" value="1"/>
</dbReference>
<dbReference type="AlphaFoldDB" id="A0A511X387"/>
<dbReference type="SUPFAM" id="SSF53335">
    <property type="entry name" value="S-adenosyl-L-methionine-dependent methyltransferases"/>
    <property type="match status" value="1"/>
</dbReference>
<dbReference type="InterPro" id="IPR029063">
    <property type="entry name" value="SAM-dependent_MTases_sf"/>
</dbReference>
<dbReference type="PIRSF" id="PIRSF018637">
    <property type="entry name" value="TrmK"/>
    <property type="match status" value="1"/>
</dbReference>
<dbReference type="InterPro" id="IPR006901">
    <property type="entry name" value="TrmK"/>
</dbReference>
<reference evidence="1 2" key="1">
    <citation type="submission" date="2019-07" db="EMBL/GenBank/DDBJ databases">
        <title>Whole genome shotgun sequence of Halolactibacillus alkaliphilus NBRC 103919.</title>
        <authorList>
            <person name="Hosoyama A."/>
            <person name="Uohara A."/>
            <person name="Ohji S."/>
            <person name="Ichikawa N."/>
        </authorList>
    </citation>
    <scope>NUCLEOTIDE SEQUENCE [LARGE SCALE GENOMIC DNA]</scope>
    <source>
        <strain evidence="1 2">NBRC 103919</strain>
    </source>
</reference>
<protein>
    <submittedName>
        <fullName evidence="1">SAM-dependent methyltransferase</fullName>
    </submittedName>
</protein>
<evidence type="ECO:0000313" key="1">
    <source>
        <dbReference type="EMBL" id="GEN57402.1"/>
    </source>
</evidence>
<dbReference type="GO" id="GO:0032259">
    <property type="term" value="P:methylation"/>
    <property type="evidence" value="ECO:0007669"/>
    <property type="project" value="UniProtKB-KW"/>
</dbReference>
<keyword evidence="1" id="KW-0489">Methyltransferase</keyword>
<comment type="caution">
    <text evidence="1">The sequence shown here is derived from an EMBL/GenBank/DDBJ whole genome shotgun (WGS) entry which is preliminary data.</text>
</comment>